<comment type="caution">
    <text evidence="1">The sequence shown here is derived from an EMBL/GenBank/DDBJ whole genome shotgun (WGS) entry which is preliminary data.</text>
</comment>
<evidence type="ECO:0000313" key="1">
    <source>
        <dbReference type="EMBL" id="KAG8009477.1"/>
    </source>
</evidence>
<keyword evidence="2" id="KW-1185">Reference proteome</keyword>
<evidence type="ECO:0000313" key="2">
    <source>
        <dbReference type="Proteomes" id="UP000805704"/>
    </source>
</evidence>
<reference evidence="1" key="1">
    <citation type="submission" date="2020-04" db="EMBL/GenBank/DDBJ databases">
        <title>A chromosome-scale assembly and high-density genetic map of the yellow drum (Nibea albiflora) genome.</title>
        <authorList>
            <person name="Xu D."/>
            <person name="Zhang W."/>
            <person name="Chen R."/>
            <person name="Tan P."/>
            <person name="Wang L."/>
            <person name="Song H."/>
            <person name="Tian L."/>
            <person name="Zhu Q."/>
            <person name="Wang B."/>
        </authorList>
    </citation>
    <scope>NUCLEOTIDE SEQUENCE</scope>
    <source>
        <strain evidence="1">ZJHYS-2018</strain>
    </source>
</reference>
<protein>
    <submittedName>
        <fullName evidence="1">Nanos-like protein 2</fullName>
    </submittedName>
</protein>
<proteinExistence type="predicted"/>
<dbReference type="EMBL" id="CM024805">
    <property type="protein sequence ID" value="KAG8009477.1"/>
    <property type="molecule type" value="Genomic_DNA"/>
</dbReference>
<accession>A0ACB7F5N3</accession>
<organism evidence="1 2">
    <name type="scientific">Nibea albiflora</name>
    <name type="common">Yellow drum</name>
    <name type="synonym">Corvina albiflora</name>
    <dbReference type="NCBI Taxonomy" id="240163"/>
    <lineage>
        <taxon>Eukaryota</taxon>
        <taxon>Metazoa</taxon>
        <taxon>Chordata</taxon>
        <taxon>Craniata</taxon>
        <taxon>Vertebrata</taxon>
        <taxon>Euteleostomi</taxon>
        <taxon>Actinopterygii</taxon>
        <taxon>Neopterygii</taxon>
        <taxon>Teleostei</taxon>
        <taxon>Neoteleostei</taxon>
        <taxon>Acanthomorphata</taxon>
        <taxon>Eupercaria</taxon>
        <taxon>Sciaenidae</taxon>
        <taxon>Nibea</taxon>
    </lineage>
</organism>
<gene>
    <name evidence="1" type="primary">NANOS2</name>
    <name evidence="1" type="ORF">GBF38_017785</name>
</gene>
<dbReference type="Proteomes" id="UP000805704">
    <property type="component" value="Chromosome 17"/>
</dbReference>
<name>A0ACB7F5N3_NIBAL</name>
<sequence length="174" mass="19378">MQRQVMVQSSLLSDGDCFDMWHDYMNLGRLLGRLCNWPDVDHGDTDGPKRNEARAAAAAAGGGGAAQRSRIRTSQREDCKNSTETSSVSSLSDNSCSGTSSYFCRFCKQNGESARVYRSHRLKSDDGKVICPILWSYTCPICEATGDHAHTRRYCPQAKQQQEAARKLPKSSFW</sequence>